<evidence type="ECO:0000256" key="1">
    <source>
        <dbReference type="SAM" id="MobiDB-lite"/>
    </source>
</evidence>
<proteinExistence type="predicted"/>
<accession>A0A5J4X6A1</accession>
<protein>
    <submittedName>
        <fullName evidence="2">Uncharacterized protein</fullName>
    </submittedName>
</protein>
<feature type="compositionally biased region" description="Polar residues" evidence="1">
    <location>
        <begin position="1"/>
        <end position="10"/>
    </location>
</feature>
<evidence type="ECO:0000313" key="3">
    <source>
        <dbReference type="Proteomes" id="UP000324800"/>
    </source>
</evidence>
<dbReference type="AlphaFoldDB" id="A0A5J4X6A1"/>
<feature type="region of interest" description="Disordered" evidence="1">
    <location>
        <begin position="1"/>
        <end position="28"/>
    </location>
</feature>
<organism evidence="2 3">
    <name type="scientific">Streblomastix strix</name>
    <dbReference type="NCBI Taxonomy" id="222440"/>
    <lineage>
        <taxon>Eukaryota</taxon>
        <taxon>Metamonada</taxon>
        <taxon>Preaxostyla</taxon>
        <taxon>Oxymonadida</taxon>
        <taxon>Streblomastigidae</taxon>
        <taxon>Streblomastix</taxon>
    </lineage>
</organism>
<name>A0A5J4X6A1_9EUKA</name>
<reference evidence="2 3" key="1">
    <citation type="submission" date="2019-03" db="EMBL/GenBank/DDBJ databases">
        <title>Single cell metagenomics reveals metabolic interactions within the superorganism composed of flagellate Streblomastix strix and complex community of Bacteroidetes bacteria on its surface.</title>
        <authorList>
            <person name="Treitli S.C."/>
            <person name="Kolisko M."/>
            <person name="Husnik F."/>
            <person name="Keeling P."/>
            <person name="Hampl V."/>
        </authorList>
    </citation>
    <scope>NUCLEOTIDE SEQUENCE [LARGE SCALE GENOMIC DNA]</scope>
    <source>
        <strain evidence="2">ST1C</strain>
    </source>
</reference>
<sequence>MNGANGTINGDVNGPDCEDASESEDNGIINGNWYNSGDIVLDQVSSASDSVPLIDSSSGVGIRTEYTHCDYLHPLSVITEILRGDINLGDIGTSTTYSRADHYHQLNADPIVANKPVNDSESRAIDNYIYQARSNHAHTHNVDPIVVNEPLVNATAAPNDMSDYYCRNDHVHLQQLTYDENIIATKFIKPVRRANLILSANGEVATFKIPNGTSYVMLIADESTKPLTLAAYSTPYDFLVEFA</sequence>
<dbReference type="EMBL" id="SNRW01000277">
    <property type="protein sequence ID" value="KAA6402165.1"/>
    <property type="molecule type" value="Genomic_DNA"/>
</dbReference>
<evidence type="ECO:0000313" key="2">
    <source>
        <dbReference type="EMBL" id="KAA6402165.1"/>
    </source>
</evidence>
<gene>
    <name evidence="2" type="ORF">EZS28_002314</name>
</gene>
<feature type="compositionally biased region" description="Acidic residues" evidence="1">
    <location>
        <begin position="16"/>
        <end position="25"/>
    </location>
</feature>
<comment type="caution">
    <text evidence="2">The sequence shown here is derived from an EMBL/GenBank/DDBJ whole genome shotgun (WGS) entry which is preliminary data.</text>
</comment>
<dbReference type="Proteomes" id="UP000324800">
    <property type="component" value="Unassembled WGS sequence"/>
</dbReference>